<evidence type="ECO:0000313" key="1">
    <source>
        <dbReference type="EMBL" id="CAD8375492.1"/>
    </source>
</evidence>
<dbReference type="EMBL" id="HBEJ01014510">
    <property type="protein sequence ID" value="CAD8375492.1"/>
    <property type="molecule type" value="Transcribed_RNA"/>
</dbReference>
<protein>
    <submittedName>
        <fullName evidence="1">Uncharacterized protein</fullName>
    </submittedName>
</protein>
<gene>
    <name evidence="1" type="ORF">MPOL1434_LOCUS8517</name>
</gene>
<sequence length="352" mass="38636">MSTDMITYLNYIASLENATDDEINDIINERAKFIQMGEDSAGSENCFNAIATVFNNIHSLNKKLEEETISDESVKLAEDAAAVGALFSFGLGMAAFAALAATDVALGAAIKAAEKDLYNALESADDDIANKMSGCCAKYVQLYKSNNAYIKAASPKGMTPQTARSYLYNFMDYISSHGGVGLANFRKYVEVARITKNDPNIEKIYDILDEFTLSGDHGSEAIKKALDNMTNVPLDPAYLSMVRVFSCAIWAQRMKVSSDAIKKAAEESFWPEEEVGVLENMDAIGKFAATITIVVSIADAVLQVYNIVNTVERYNAQEKLFSDSESKYKTYYTNLYKAAKAYAEPKTPSLDQ</sequence>
<dbReference type="AlphaFoldDB" id="A0A7S0AVA6"/>
<name>A0A7S0AVA6_9STRA</name>
<accession>A0A7S0AVA6</accession>
<organism evidence="1">
    <name type="scientific">Minutocellus polymorphus</name>
    <dbReference type="NCBI Taxonomy" id="265543"/>
    <lineage>
        <taxon>Eukaryota</taxon>
        <taxon>Sar</taxon>
        <taxon>Stramenopiles</taxon>
        <taxon>Ochrophyta</taxon>
        <taxon>Bacillariophyta</taxon>
        <taxon>Mediophyceae</taxon>
        <taxon>Cymatosirophycidae</taxon>
        <taxon>Cymatosirales</taxon>
        <taxon>Cymatosiraceae</taxon>
        <taxon>Minutocellus</taxon>
    </lineage>
</organism>
<reference evidence="1" key="1">
    <citation type="submission" date="2021-01" db="EMBL/GenBank/DDBJ databases">
        <authorList>
            <person name="Corre E."/>
            <person name="Pelletier E."/>
            <person name="Niang G."/>
            <person name="Scheremetjew M."/>
            <person name="Finn R."/>
            <person name="Kale V."/>
            <person name="Holt S."/>
            <person name="Cochrane G."/>
            <person name="Meng A."/>
            <person name="Brown T."/>
            <person name="Cohen L."/>
        </authorList>
    </citation>
    <scope>NUCLEOTIDE SEQUENCE</scope>
    <source>
        <strain evidence="1">CCMP3303</strain>
    </source>
</reference>
<proteinExistence type="predicted"/>